<reference evidence="6" key="2">
    <citation type="submission" date="2017-04" db="EMBL/GenBank/DDBJ databases">
        <title>Function of individual gut microbiota members based on whole genome sequencing of pure cultures obtained from chicken caecum.</title>
        <authorList>
            <person name="Medvecky M."/>
            <person name="Cejkova D."/>
            <person name="Polansky O."/>
            <person name="Karasova D."/>
            <person name="Kubasova T."/>
            <person name="Cizek A."/>
            <person name="Rychlik I."/>
        </authorList>
    </citation>
    <scope>NUCLEOTIDE SEQUENCE [LARGE SCALE GENOMIC DNA]</scope>
    <source>
        <strain evidence="6">An67</strain>
    </source>
</reference>
<dbReference type="EMBL" id="NFHS01000006">
    <property type="protein sequence ID" value="OUN53811.1"/>
    <property type="molecule type" value="Genomic_DNA"/>
</dbReference>
<evidence type="ECO:0000313" key="3">
    <source>
        <dbReference type="EMBL" id="OUN53811.1"/>
    </source>
</evidence>
<reference evidence="4 5" key="1">
    <citation type="submission" date="2015-09" db="EMBL/GenBank/DDBJ databases">
        <authorList>
            <consortium name="Pathogen Informatics"/>
        </authorList>
    </citation>
    <scope>NUCLEOTIDE SEQUENCE [LARGE SCALE GENOMIC DNA]</scope>
    <source>
        <strain evidence="1 4">2789STDY5608791</strain>
        <strain evidence="2 5">2789STDY5834942</strain>
    </source>
</reference>
<dbReference type="Proteomes" id="UP000095419">
    <property type="component" value="Unassembled WGS sequence"/>
</dbReference>
<reference evidence="3" key="3">
    <citation type="journal article" date="2018" name="BMC Genomics">
        <title>Whole genome sequencing and function prediction of 133 gut anaerobes isolated from chicken caecum in pure cultures.</title>
        <authorList>
            <person name="Medvecky M."/>
            <person name="Cejkova D."/>
            <person name="Polansky O."/>
            <person name="Karasova D."/>
            <person name="Kubasova T."/>
            <person name="Cizek A."/>
            <person name="Rychlik I."/>
        </authorList>
    </citation>
    <scope>NUCLEOTIDE SEQUENCE</scope>
    <source>
        <strain evidence="3">An67</strain>
    </source>
</reference>
<accession>A0A139KF23</accession>
<dbReference type="AlphaFoldDB" id="A0A139KF23"/>
<evidence type="ECO:0000313" key="2">
    <source>
        <dbReference type="EMBL" id="CUQ18051.1"/>
    </source>
</evidence>
<name>A0A139KF23_BACUN</name>
<evidence type="ECO:0000313" key="1">
    <source>
        <dbReference type="EMBL" id="CUO74859.1"/>
    </source>
</evidence>
<evidence type="ECO:0000313" key="4">
    <source>
        <dbReference type="Proteomes" id="UP000095419"/>
    </source>
</evidence>
<dbReference type="STRING" id="820.ERS852554_03283"/>
<evidence type="ECO:0000313" key="6">
    <source>
        <dbReference type="Proteomes" id="UP000196329"/>
    </source>
</evidence>
<proteinExistence type="predicted"/>
<dbReference type="EMBL" id="CYZF01000006">
    <property type="protein sequence ID" value="CUO74859.1"/>
    <property type="molecule type" value="Genomic_DNA"/>
</dbReference>
<protein>
    <submittedName>
        <fullName evidence="3">Uncharacterized protein</fullName>
    </submittedName>
</protein>
<dbReference type="EMBL" id="CZBF01000006">
    <property type="protein sequence ID" value="CUQ18051.1"/>
    <property type="molecule type" value="Genomic_DNA"/>
</dbReference>
<evidence type="ECO:0000313" key="5">
    <source>
        <dbReference type="Proteomes" id="UP000095788"/>
    </source>
</evidence>
<dbReference type="Proteomes" id="UP000095788">
    <property type="component" value="Unassembled WGS sequence"/>
</dbReference>
<dbReference type="Proteomes" id="UP000196329">
    <property type="component" value="Unassembled WGS sequence"/>
</dbReference>
<sequence>MILAYIRSDLYLFARKQLYAKKVITCLIKRTISIFKFGELVRMDVFLLYYNRMNLAMIINREWELKKKVTP</sequence>
<gene>
    <name evidence="3" type="ORF">B5G17_12760</name>
    <name evidence="1" type="ORF">ERS417307_02360</name>
    <name evidence="2" type="ORF">ERS852554_03283</name>
</gene>
<organism evidence="3 6">
    <name type="scientific">Bacteroides uniformis</name>
    <dbReference type="NCBI Taxonomy" id="820"/>
    <lineage>
        <taxon>Bacteria</taxon>
        <taxon>Pseudomonadati</taxon>
        <taxon>Bacteroidota</taxon>
        <taxon>Bacteroidia</taxon>
        <taxon>Bacteroidales</taxon>
        <taxon>Bacteroidaceae</taxon>
        <taxon>Bacteroides</taxon>
    </lineage>
</organism>